<gene>
    <name evidence="1" type="ORF">NCTC10392_01379</name>
</gene>
<dbReference type="AlphaFoldDB" id="A0A379I9Q8"/>
<evidence type="ECO:0000313" key="1">
    <source>
        <dbReference type="EMBL" id="SUD29441.1"/>
    </source>
</evidence>
<organism evidence="1 2">
    <name type="scientific">Pseudomonas fluorescens</name>
    <dbReference type="NCBI Taxonomy" id="294"/>
    <lineage>
        <taxon>Bacteria</taxon>
        <taxon>Pseudomonadati</taxon>
        <taxon>Pseudomonadota</taxon>
        <taxon>Gammaproteobacteria</taxon>
        <taxon>Pseudomonadales</taxon>
        <taxon>Pseudomonadaceae</taxon>
        <taxon>Pseudomonas</taxon>
    </lineage>
</organism>
<proteinExistence type="predicted"/>
<sequence length="60" mass="6448">MFIPIPMFLGPLSMLGLKSLMSGANGQFASKPPCNAQPEPCNTKPWGNTVKLEGKITYGH</sequence>
<name>A0A379I9Q8_PSEFL</name>
<protein>
    <submittedName>
        <fullName evidence="1">Uncharacterized protein</fullName>
    </submittedName>
</protein>
<reference evidence="1 2" key="1">
    <citation type="submission" date="2018-06" db="EMBL/GenBank/DDBJ databases">
        <authorList>
            <consortium name="Pathogen Informatics"/>
            <person name="Doyle S."/>
        </authorList>
    </citation>
    <scope>NUCLEOTIDE SEQUENCE [LARGE SCALE GENOMIC DNA]</scope>
    <source>
        <strain evidence="1 2">NCTC10392</strain>
    </source>
</reference>
<evidence type="ECO:0000313" key="2">
    <source>
        <dbReference type="Proteomes" id="UP000255125"/>
    </source>
</evidence>
<dbReference type="KEGG" id="pfn:HZ99_24050"/>
<dbReference type="Proteomes" id="UP000255125">
    <property type="component" value="Unassembled WGS sequence"/>
</dbReference>
<dbReference type="EMBL" id="UGUS01000002">
    <property type="protein sequence ID" value="SUD29441.1"/>
    <property type="molecule type" value="Genomic_DNA"/>
</dbReference>
<accession>A0A379I9Q8</accession>